<reference evidence="3 4" key="1">
    <citation type="journal article" date="2011" name="J. Bacteriol.">
        <title>Genome sequence of Methyloversatilis universalis FAM5T, a methylotrophic representative of the order Rhodocyclales.</title>
        <authorList>
            <person name="Kittichotirat W."/>
            <person name="Good N.M."/>
            <person name="Hall R."/>
            <person name="Bringel F."/>
            <person name="Lajus A."/>
            <person name="Medigue C."/>
            <person name="Smalley N.E."/>
            <person name="Beck D."/>
            <person name="Bumgarner R."/>
            <person name="Vuilleumier S."/>
            <person name="Kalyuzhnaya M.G."/>
        </authorList>
    </citation>
    <scope>NUCLEOTIDE SEQUENCE [LARGE SCALE GENOMIC DNA]</scope>
    <source>
        <strain evidence="4">ATCC BAA-1314 / JCM 13912 / FAM5</strain>
    </source>
</reference>
<name>F5REQ3_METUF</name>
<evidence type="ECO:0000256" key="1">
    <source>
        <dbReference type="ARBA" id="ARBA00008769"/>
    </source>
</evidence>
<dbReference type="EMBL" id="AFHG01000052">
    <property type="protein sequence ID" value="EGK71384.1"/>
    <property type="molecule type" value="Genomic_DNA"/>
</dbReference>
<comment type="similarity">
    <text evidence="1 2">Belongs to the OprB family.</text>
</comment>
<dbReference type="eggNOG" id="COG3659">
    <property type="taxonomic scope" value="Bacteria"/>
</dbReference>
<gene>
    <name evidence="3" type="ORF">METUNv1_02778</name>
</gene>
<proteinExistence type="inferred from homology"/>
<organism evidence="3 4">
    <name type="scientific">Methyloversatilis universalis (strain ATCC BAA-1314 / DSM 25237 / JCM 13912 / CCUG 52030 / FAM5)</name>
    <dbReference type="NCBI Taxonomy" id="1000565"/>
    <lineage>
        <taxon>Bacteria</taxon>
        <taxon>Pseudomonadati</taxon>
        <taxon>Pseudomonadota</taxon>
        <taxon>Betaproteobacteria</taxon>
        <taxon>Nitrosomonadales</taxon>
        <taxon>Sterolibacteriaceae</taxon>
        <taxon>Methyloversatilis</taxon>
    </lineage>
</organism>
<sequence>MPVIGALTVGGSALAVPAEYETWTARFQGTYGWQVKPRMDADYSGPKSLLAARERSYTATATGYFGLRPWQGGELYLNPEITQGVPFSGLDGSAAFTNGELTRTAGHSPKLYRQRLFLRQTWGLGGGDERTESDLNQMAGTVDRNRVVLTAGNFSVLDVFDDNAYAKDPRVHFMNAGFMAPLAYDYAADARGFGWGATVEWYQDDWVLRLGRMTGPKRPNELPVDYRILRHYGDQIEIEHAHTLDGRPGRVRLLGWRNRAVLASFDDALQALRANPGGDPQAIFAVRNGEKTKYGVGVNVEQALSDHVGLFFRGMKADGRSETFAFTETDASLAGGLAVNGGLWGRGLDTLGVGYVRNMLSRERRRYLEAGGISFFLGDGALDYRPEQVFETYYSLHAWSHTFVTADYQRMWNPGYNADRGPASFYALRLHTEF</sequence>
<comment type="caution">
    <text evidence="3">The sequence shown here is derived from an EMBL/GenBank/DDBJ whole genome shotgun (WGS) entry which is preliminary data.</text>
</comment>
<accession>F5REQ3</accession>
<evidence type="ECO:0000313" key="3">
    <source>
        <dbReference type="EMBL" id="EGK71384.1"/>
    </source>
</evidence>
<dbReference type="AlphaFoldDB" id="F5REQ3"/>
<dbReference type="Proteomes" id="UP000005019">
    <property type="component" value="Unassembled WGS sequence"/>
</dbReference>
<dbReference type="GO" id="GO:0016020">
    <property type="term" value="C:membrane"/>
    <property type="evidence" value="ECO:0007669"/>
    <property type="project" value="InterPro"/>
</dbReference>
<dbReference type="STRING" id="1000565.METUNv1_02778"/>
<dbReference type="GO" id="GO:0015288">
    <property type="term" value="F:porin activity"/>
    <property type="evidence" value="ECO:0007669"/>
    <property type="project" value="InterPro"/>
</dbReference>
<evidence type="ECO:0000313" key="4">
    <source>
        <dbReference type="Proteomes" id="UP000005019"/>
    </source>
</evidence>
<keyword evidence="4" id="KW-1185">Reference proteome</keyword>
<dbReference type="GO" id="GO:0008643">
    <property type="term" value="P:carbohydrate transport"/>
    <property type="evidence" value="ECO:0007669"/>
    <property type="project" value="InterPro"/>
</dbReference>
<dbReference type="InterPro" id="IPR007049">
    <property type="entry name" value="Carb-sel_porin_OprB"/>
</dbReference>
<protein>
    <submittedName>
        <fullName evidence="3">Carbohydrate-selective porin OprB</fullName>
    </submittedName>
</protein>
<dbReference type="Gene3D" id="2.40.160.180">
    <property type="entry name" value="Carbohydrate-selective porin OprB"/>
    <property type="match status" value="1"/>
</dbReference>
<dbReference type="Pfam" id="PF04966">
    <property type="entry name" value="OprB"/>
    <property type="match status" value="1"/>
</dbReference>
<evidence type="ECO:0000256" key="2">
    <source>
        <dbReference type="RuleBase" id="RU363072"/>
    </source>
</evidence>
<dbReference type="InterPro" id="IPR038673">
    <property type="entry name" value="OprB_sf"/>
</dbReference>